<dbReference type="Pfam" id="PF00588">
    <property type="entry name" value="SpoU_methylase"/>
    <property type="match status" value="1"/>
</dbReference>
<keyword evidence="4 5" id="KW-0949">S-adenosyl-L-methionine</keyword>
<dbReference type="Gene3D" id="3.40.1280.10">
    <property type="match status" value="1"/>
</dbReference>
<dbReference type="RefSeq" id="WP_146980696.1">
    <property type="nucleotide sequence ID" value="NZ_VOSM01000003.1"/>
</dbReference>
<keyword evidence="8" id="KW-1185">Reference proteome</keyword>
<dbReference type="PANTHER" id="PTHR42786:SF2">
    <property type="entry name" value="TRNA (CYTIDINE_URIDINE-2'-O-)-METHYLTRANSFERASE TRMJ"/>
    <property type="match status" value="1"/>
</dbReference>
<comment type="subunit">
    <text evidence="5">Homodimer.</text>
</comment>
<dbReference type="InterPro" id="IPR001537">
    <property type="entry name" value="SpoU_MeTrfase"/>
</dbReference>
<dbReference type="InterPro" id="IPR029026">
    <property type="entry name" value="tRNA_m1G_MTases_N"/>
</dbReference>
<comment type="similarity">
    <text evidence="1">Belongs to the class IV-like SAM-binding methyltransferase superfamily. RNA methyltransferase TrmH family.</text>
</comment>
<dbReference type="PANTHER" id="PTHR42786">
    <property type="entry name" value="TRNA/RRNA METHYLTRANSFERASE"/>
    <property type="match status" value="1"/>
</dbReference>
<evidence type="ECO:0000256" key="3">
    <source>
        <dbReference type="ARBA" id="ARBA00022679"/>
    </source>
</evidence>
<keyword evidence="5" id="KW-0819">tRNA processing</keyword>
<comment type="subcellular location">
    <subcellularLocation>
        <location evidence="5">Cytoplasm</location>
    </subcellularLocation>
</comment>
<evidence type="ECO:0000313" key="7">
    <source>
        <dbReference type="EMBL" id="TXD37540.1"/>
    </source>
</evidence>
<feature type="domain" description="tRNA/rRNA methyltransferase SpoU type" evidence="6">
    <location>
        <begin position="8"/>
        <end position="157"/>
    </location>
</feature>
<reference evidence="7 8" key="1">
    <citation type="submission" date="2019-08" db="EMBL/GenBank/DDBJ databases">
        <title>Bradymonadales sp. TMQ4.</title>
        <authorList>
            <person name="Liang Q."/>
        </authorList>
    </citation>
    <scope>NUCLEOTIDE SEQUENCE [LARGE SCALE GENOMIC DNA]</scope>
    <source>
        <strain evidence="7 8">TMQ4</strain>
    </source>
</reference>
<dbReference type="NCBIfam" id="TIGR00050">
    <property type="entry name" value="rRNA_methyl_1"/>
    <property type="match status" value="1"/>
</dbReference>
<dbReference type="GO" id="GO:0160206">
    <property type="term" value="F:tRNA (cytidine(32)/uridine(32)-2'-O)-methyltransferase activity"/>
    <property type="evidence" value="ECO:0007669"/>
    <property type="project" value="UniProtKB-EC"/>
</dbReference>
<gene>
    <name evidence="5" type="primary">trmJ</name>
    <name evidence="7" type="ORF">FRC98_07560</name>
</gene>
<proteinExistence type="inferred from homology"/>
<dbReference type="Gene3D" id="1.10.8.590">
    <property type="match status" value="1"/>
</dbReference>
<dbReference type="EC" id="2.1.1.200" evidence="5"/>
<dbReference type="AlphaFoldDB" id="A0A5C6XAP2"/>
<comment type="catalytic activity">
    <reaction evidence="5">
        <text>cytidine(32) in tRNA + S-adenosyl-L-methionine = 2'-O-methylcytidine(32) in tRNA + S-adenosyl-L-homocysteine + H(+)</text>
        <dbReference type="Rhea" id="RHEA:42932"/>
        <dbReference type="Rhea" id="RHEA-COMP:10288"/>
        <dbReference type="Rhea" id="RHEA-COMP:10289"/>
        <dbReference type="ChEBI" id="CHEBI:15378"/>
        <dbReference type="ChEBI" id="CHEBI:57856"/>
        <dbReference type="ChEBI" id="CHEBI:59789"/>
        <dbReference type="ChEBI" id="CHEBI:74495"/>
        <dbReference type="ChEBI" id="CHEBI:82748"/>
        <dbReference type="EC" id="2.1.1.200"/>
    </reaction>
</comment>
<evidence type="ECO:0000256" key="1">
    <source>
        <dbReference type="ARBA" id="ARBA00007228"/>
    </source>
</evidence>
<dbReference type="Proteomes" id="UP000321412">
    <property type="component" value="Unassembled WGS sequence"/>
</dbReference>
<protein>
    <recommendedName>
        <fullName evidence="5">tRNA (cytidine/uridine-2'-O-)-methyltransferase TrmJ</fullName>
        <ecNumber evidence="5">2.1.1.200</ecNumber>
    </recommendedName>
    <alternativeName>
        <fullName evidence="5">tRNA (cytidine(32)/uridine(32)-2'-O)-methyltransferase</fullName>
    </alternativeName>
    <alternativeName>
        <fullName evidence="5">tRNA Cm32/Um32 methyltransferase</fullName>
    </alternativeName>
</protein>
<comment type="catalytic activity">
    <reaction evidence="5">
        <text>uridine(32) in tRNA + S-adenosyl-L-methionine = 2'-O-methyluridine(32) in tRNA + S-adenosyl-L-homocysteine + H(+)</text>
        <dbReference type="Rhea" id="RHEA:42936"/>
        <dbReference type="Rhea" id="RHEA-COMP:10107"/>
        <dbReference type="Rhea" id="RHEA-COMP:10290"/>
        <dbReference type="ChEBI" id="CHEBI:15378"/>
        <dbReference type="ChEBI" id="CHEBI:57856"/>
        <dbReference type="ChEBI" id="CHEBI:59789"/>
        <dbReference type="ChEBI" id="CHEBI:65315"/>
        <dbReference type="ChEBI" id="CHEBI:74478"/>
        <dbReference type="EC" id="2.1.1.200"/>
    </reaction>
</comment>
<dbReference type="GO" id="GO:0003723">
    <property type="term" value="F:RNA binding"/>
    <property type="evidence" value="ECO:0007669"/>
    <property type="project" value="InterPro"/>
</dbReference>
<keyword evidence="2 5" id="KW-0489">Methyltransferase</keyword>
<evidence type="ECO:0000313" key="8">
    <source>
        <dbReference type="Proteomes" id="UP000321412"/>
    </source>
</evidence>
<dbReference type="InterPro" id="IPR004384">
    <property type="entry name" value="RNA_MeTrfase_TrmJ/LasT"/>
</dbReference>
<comment type="caution">
    <text evidence="7">The sequence shown here is derived from an EMBL/GenBank/DDBJ whole genome shotgun (WGS) entry which is preliminary data.</text>
</comment>
<evidence type="ECO:0000256" key="5">
    <source>
        <dbReference type="RuleBase" id="RU362024"/>
    </source>
</evidence>
<comment type="function">
    <text evidence="5">Catalyzes the formation of 2'O-methylated cytidine (Cm32) or 2'O-methylated uridine (Um32) at position 32 in tRNA.</text>
</comment>
<keyword evidence="3 7" id="KW-0808">Transferase</keyword>
<evidence type="ECO:0000256" key="2">
    <source>
        <dbReference type="ARBA" id="ARBA00022603"/>
    </source>
</evidence>
<name>A0A5C6XAP2_9DELT</name>
<dbReference type="GO" id="GO:0002128">
    <property type="term" value="P:tRNA nucleoside ribose methylation"/>
    <property type="evidence" value="ECO:0007669"/>
    <property type="project" value="TreeGrafter"/>
</dbReference>
<dbReference type="CDD" id="cd18093">
    <property type="entry name" value="SpoU-like_TrmJ"/>
    <property type="match status" value="1"/>
</dbReference>
<keyword evidence="5" id="KW-0963">Cytoplasm</keyword>
<dbReference type="GO" id="GO:0106339">
    <property type="term" value="F:tRNA (cytidine(32)-2'-O)-methyltransferase activity"/>
    <property type="evidence" value="ECO:0007669"/>
    <property type="project" value="RHEA"/>
</dbReference>
<organism evidence="7 8">
    <name type="scientific">Lujinxingia vulgaris</name>
    <dbReference type="NCBI Taxonomy" id="2600176"/>
    <lineage>
        <taxon>Bacteria</taxon>
        <taxon>Deltaproteobacteria</taxon>
        <taxon>Bradymonadales</taxon>
        <taxon>Lujinxingiaceae</taxon>
        <taxon>Lujinxingia</taxon>
    </lineage>
</organism>
<dbReference type="InterPro" id="IPR029028">
    <property type="entry name" value="Alpha/beta_knot_MTases"/>
</dbReference>
<dbReference type="GO" id="GO:0005829">
    <property type="term" value="C:cytosol"/>
    <property type="evidence" value="ECO:0007669"/>
    <property type="project" value="TreeGrafter"/>
</dbReference>
<dbReference type="SUPFAM" id="SSF75217">
    <property type="entry name" value="alpha/beta knot"/>
    <property type="match status" value="1"/>
</dbReference>
<dbReference type="EMBL" id="VOSM01000003">
    <property type="protein sequence ID" value="TXD37540.1"/>
    <property type="molecule type" value="Genomic_DNA"/>
</dbReference>
<evidence type="ECO:0000259" key="6">
    <source>
        <dbReference type="Pfam" id="PF00588"/>
    </source>
</evidence>
<dbReference type="OrthoDB" id="9806346at2"/>
<dbReference type="PIRSF" id="PIRSF004808">
    <property type="entry name" value="LasT"/>
    <property type="match status" value="1"/>
</dbReference>
<accession>A0A5C6XAP2</accession>
<evidence type="ECO:0000256" key="4">
    <source>
        <dbReference type="ARBA" id="ARBA00022691"/>
    </source>
</evidence>
<sequence>MTSLTENVSVVLVEPQDDINIGNAVRASKNFGIEDLRLVNPAHADRDRIAISAPRAHETIDRMGRFETLDEALDDCVMTVGLTARARSAHWRVVEPEQAAAELIAEAAKGRRVAMLFGREDSGLPNSALDRCQAVVTIPTNPDYSSINLGQAVLLMAWEVSRAARKMQAGEVVAAPVSAPQNAWHSEFEPAPMAGLTRMFGQAEAALEAIEFVKGSSNDHIMRSLRSVFLRARLDTRELAIWHGIFKEIVAYMRRKGIEP</sequence>